<dbReference type="GO" id="GO:0005737">
    <property type="term" value="C:cytoplasm"/>
    <property type="evidence" value="ECO:0007669"/>
    <property type="project" value="TreeGrafter"/>
</dbReference>
<keyword evidence="4" id="KW-0206">Cytoskeleton</keyword>
<evidence type="ECO:0000256" key="2">
    <source>
        <dbReference type="ARBA" id="ARBA00006187"/>
    </source>
</evidence>
<feature type="compositionally biased region" description="Basic residues" evidence="5">
    <location>
        <begin position="139"/>
        <end position="148"/>
    </location>
</feature>
<keyword evidence="4" id="KW-0963">Cytoplasm</keyword>
<dbReference type="GO" id="GO:0005874">
    <property type="term" value="C:microtubule"/>
    <property type="evidence" value="ECO:0007669"/>
    <property type="project" value="UniProtKB-KW"/>
</dbReference>
<evidence type="ECO:0000313" key="6">
    <source>
        <dbReference type="EMBL" id="KAG6426478.1"/>
    </source>
</evidence>
<dbReference type="Pfam" id="PF03999">
    <property type="entry name" value="MAP65_ASE1"/>
    <property type="match status" value="1"/>
</dbReference>
<comment type="caution">
    <text evidence="6">The sequence shown here is derived from an EMBL/GenBank/DDBJ whole genome shotgun (WGS) entry which is preliminary data.</text>
</comment>
<dbReference type="GO" id="GO:0008017">
    <property type="term" value="F:microtubule binding"/>
    <property type="evidence" value="ECO:0007669"/>
    <property type="project" value="InterPro"/>
</dbReference>
<evidence type="ECO:0000256" key="5">
    <source>
        <dbReference type="SAM" id="MobiDB-lite"/>
    </source>
</evidence>
<feature type="region of interest" description="Disordered" evidence="5">
    <location>
        <begin position="552"/>
        <end position="580"/>
    </location>
</feature>
<dbReference type="EMBL" id="PNBA02000004">
    <property type="protein sequence ID" value="KAG6426478.1"/>
    <property type="molecule type" value="Genomic_DNA"/>
</dbReference>
<evidence type="ECO:0000313" key="7">
    <source>
        <dbReference type="Proteomes" id="UP000298416"/>
    </source>
</evidence>
<dbReference type="GO" id="GO:0005819">
    <property type="term" value="C:spindle"/>
    <property type="evidence" value="ECO:0007669"/>
    <property type="project" value="TreeGrafter"/>
</dbReference>
<dbReference type="Gene3D" id="1.20.58.1520">
    <property type="match status" value="1"/>
</dbReference>
<dbReference type="PANTHER" id="PTHR19321">
    <property type="entry name" value="PROTEIN REGULATOR OF CYTOKINESIS 1 PRC1-RELATED"/>
    <property type="match status" value="1"/>
</dbReference>
<name>A0A8X9A2Z0_SALSN</name>
<proteinExistence type="inferred from homology"/>
<comment type="similarity">
    <text evidence="2">Belongs to the MAP65/ASE1 family.</text>
</comment>
<feature type="region of interest" description="Disordered" evidence="5">
    <location>
        <begin position="136"/>
        <end position="155"/>
    </location>
</feature>
<feature type="compositionally biased region" description="Polar residues" evidence="5">
    <location>
        <begin position="336"/>
        <end position="345"/>
    </location>
</feature>
<evidence type="ECO:0000256" key="4">
    <source>
        <dbReference type="ARBA" id="ARBA00023212"/>
    </source>
</evidence>
<dbReference type="AlphaFoldDB" id="A0A8X9A2Z0"/>
<evidence type="ECO:0000256" key="1">
    <source>
        <dbReference type="ARBA" id="ARBA00004245"/>
    </source>
</evidence>
<protein>
    <recommendedName>
        <fullName evidence="8">Protein regulator of cytokinesis 1</fullName>
    </recommendedName>
</protein>
<dbReference type="InterPro" id="IPR007145">
    <property type="entry name" value="MAP65_Ase1_PRC1"/>
</dbReference>
<accession>A0A8X9A2Z0</accession>
<feature type="compositionally biased region" description="Polar residues" evidence="5">
    <location>
        <begin position="552"/>
        <end position="564"/>
    </location>
</feature>
<feature type="compositionally biased region" description="Basic and acidic residues" evidence="5">
    <location>
        <begin position="566"/>
        <end position="580"/>
    </location>
</feature>
<evidence type="ECO:0000256" key="3">
    <source>
        <dbReference type="ARBA" id="ARBA00022701"/>
    </source>
</evidence>
<keyword evidence="3" id="KW-0493">Microtubule</keyword>
<gene>
    <name evidence="6" type="ORF">SASPL_110701</name>
</gene>
<sequence>MAMAIAMHATESGSVDAACVLDAIEIQIARAKEEALSRKEIREKVEKWMAAREEESWLEKYNRDGNRYNAGRGAHLTLKLAEKARALVNKLPAMMDTLASKILAWENERGIDFIYDGVRLLTILEGYKVLKKDKEIQRKRQRDQKKHQGQLLTEQEAVYGSKPSPIKNPQLKKAPRLSYAGTSNRKLSLSEPMLQYHVTPAVKDIPNIRTTKKNECINQKAPRLSYAGANCRKVSLVEPSLQSHVTPEVKVIPNIRITKKNECINQKAPRLSYAGASSRRVSHVEPMLQSHVTPAVKVIPNIRTTKKNECIDQNRRKDDRHAASSSVQRRGLNRAGVTTKQHSSNLSTALEAERQLMRKPFSPLSSANPSKTTAANVMEDLNRKHEELWQKLVTINRTPPNIKLRAEQENRTPQKTPTTCTLNTHSNIHSNADSCNTSFHQDDIHSSSEFYYCSLLDINMKIISLSQQVSRAICILAANGAISNVTLRQSNSSGGTLTYEVVIGSFVSGNQVEQKPMKPIYEHTISFGAVPSNPVSEERYATAYNRGRPNFTSSASYHSDNLPSVHSEHNAEDSRVQSHE</sequence>
<keyword evidence="7" id="KW-1185">Reference proteome</keyword>
<reference evidence="6" key="2">
    <citation type="submission" date="2020-08" db="EMBL/GenBank/DDBJ databases">
        <title>Plant Genome Project.</title>
        <authorList>
            <person name="Zhang R.-G."/>
        </authorList>
    </citation>
    <scope>NUCLEOTIDE SEQUENCE</scope>
    <source>
        <strain evidence="6">Huo1</strain>
        <tissue evidence="6">Leaf</tissue>
    </source>
</reference>
<evidence type="ECO:0008006" key="8">
    <source>
        <dbReference type="Google" id="ProtNLM"/>
    </source>
</evidence>
<dbReference type="PANTHER" id="PTHR19321:SF7">
    <property type="entry name" value="65-KDA MICROTUBULE-ASSOCIATED PROTEIN 3"/>
    <property type="match status" value="1"/>
</dbReference>
<reference evidence="6" key="1">
    <citation type="submission" date="2018-01" db="EMBL/GenBank/DDBJ databases">
        <authorList>
            <person name="Mao J.F."/>
        </authorList>
    </citation>
    <scope>NUCLEOTIDE SEQUENCE</scope>
    <source>
        <strain evidence="6">Huo1</strain>
        <tissue evidence="6">Leaf</tissue>
    </source>
</reference>
<feature type="compositionally biased region" description="Basic and acidic residues" evidence="5">
    <location>
        <begin position="307"/>
        <end position="322"/>
    </location>
</feature>
<organism evidence="6">
    <name type="scientific">Salvia splendens</name>
    <name type="common">Scarlet sage</name>
    <dbReference type="NCBI Taxonomy" id="180675"/>
    <lineage>
        <taxon>Eukaryota</taxon>
        <taxon>Viridiplantae</taxon>
        <taxon>Streptophyta</taxon>
        <taxon>Embryophyta</taxon>
        <taxon>Tracheophyta</taxon>
        <taxon>Spermatophyta</taxon>
        <taxon>Magnoliopsida</taxon>
        <taxon>eudicotyledons</taxon>
        <taxon>Gunneridae</taxon>
        <taxon>Pentapetalae</taxon>
        <taxon>asterids</taxon>
        <taxon>lamiids</taxon>
        <taxon>Lamiales</taxon>
        <taxon>Lamiaceae</taxon>
        <taxon>Nepetoideae</taxon>
        <taxon>Mentheae</taxon>
        <taxon>Salviinae</taxon>
        <taxon>Salvia</taxon>
        <taxon>Salvia subgen. Calosphace</taxon>
        <taxon>core Calosphace</taxon>
    </lineage>
</organism>
<dbReference type="Proteomes" id="UP000298416">
    <property type="component" value="Unassembled WGS sequence"/>
</dbReference>
<feature type="region of interest" description="Disordered" evidence="5">
    <location>
        <begin position="307"/>
        <end position="345"/>
    </location>
</feature>
<comment type="subcellular location">
    <subcellularLocation>
        <location evidence="1">Cytoplasm</location>
        <location evidence="1">Cytoskeleton</location>
    </subcellularLocation>
</comment>
<dbReference type="GO" id="GO:0000226">
    <property type="term" value="P:microtubule cytoskeleton organization"/>
    <property type="evidence" value="ECO:0007669"/>
    <property type="project" value="InterPro"/>
</dbReference>